<evidence type="ECO:0000256" key="4">
    <source>
        <dbReference type="ARBA" id="ARBA00048741"/>
    </source>
</evidence>
<dbReference type="AlphaFoldDB" id="A0A0U2VN15"/>
<reference evidence="7" key="1">
    <citation type="submission" date="2015-12" db="EMBL/GenBank/DDBJ databases">
        <authorList>
            <person name="Lauer A."/>
            <person name="Humrighouse B."/>
            <person name="Loparev V."/>
            <person name="Shewmaker P.L."/>
            <person name="Whitney A.M."/>
            <person name="McLaughlin R.W."/>
        </authorList>
    </citation>
    <scope>NUCLEOTIDE SEQUENCE [LARGE SCALE GENOMIC DNA]</scope>
    <source>
        <strain evidence="7">LMG 26678</strain>
    </source>
</reference>
<proteinExistence type="predicted"/>
<evidence type="ECO:0000313" key="6">
    <source>
        <dbReference type="EMBL" id="ALS35887.1"/>
    </source>
</evidence>
<dbReference type="Proteomes" id="UP000067523">
    <property type="component" value="Chromosome"/>
</dbReference>
<dbReference type="GO" id="GO:0006529">
    <property type="term" value="P:asparagine biosynthetic process"/>
    <property type="evidence" value="ECO:0007669"/>
    <property type="project" value="UniProtKB-KW"/>
</dbReference>
<evidence type="ECO:0000259" key="5">
    <source>
        <dbReference type="PROSITE" id="PS51278"/>
    </source>
</evidence>
<evidence type="ECO:0000256" key="1">
    <source>
        <dbReference type="ARBA" id="ARBA00005187"/>
    </source>
</evidence>
<comment type="pathway">
    <text evidence="1">Amino-acid biosynthesis; L-asparagine biosynthesis; L-asparagine from L-aspartate (L-Gln route): step 1/1.</text>
</comment>
<name>A0A0U2VN15_9ENTE</name>
<dbReference type="InterPro" id="IPR051786">
    <property type="entry name" value="ASN_synthetase/amidase"/>
</dbReference>
<dbReference type="Gene3D" id="3.40.50.620">
    <property type="entry name" value="HUPs"/>
    <property type="match status" value="1"/>
</dbReference>
<evidence type="ECO:0000313" key="7">
    <source>
        <dbReference type="Proteomes" id="UP000067523"/>
    </source>
</evidence>
<dbReference type="GO" id="GO:0004066">
    <property type="term" value="F:asparagine synthase (glutamine-hydrolyzing) activity"/>
    <property type="evidence" value="ECO:0007669"/>
    <property type="project" value="UniProtKB-EC"/>
</dbReference>
<accession>A0A0U2VN15</accession>
<keyword evidence="3" id="KW-0061">Asparagine biosynthesis</keyword>
<dbReference type="EMBL" id="CP013655">
    <property type="protein sequence ID" value="ALS35887.1"/>
    <property type="molecule type" value="Genomic_DNA"/>
</dbReference>
<dbReference type="Gene3D" id="3.60.20.10">
    <property type="entry name" value="Glutamine Phosphoribosylpyrophosphate, subunit 1, domain 1"/>
    <property type="match status" value="1"/>
</dbReference>
<dbReference type="RefSeq" id="WP_208928893.1">
    <property type="nucleotide sequence ID" value="NZ_CP013655.1"/>
</dbReference>
<dbReference type="Pfam" id="PF13537">
    <property type="entry name" value="GATase_7"/>
    <property type="match status" value="1"/>
</dbReference>
<sequence>MVGIFGQYNKNGQVEEVKLAVNSSLRTNQTKFGQIYLRSSVVKKYEDDKIFFENDFYIVVSDGVLLNSTELKRIYKTKYISEVIILMYEENGENFFKDIRGSYSCSLYDKRKNELFVYTDQLADKKIFYSDFEDSFIFSSRLEELLIDEKVKKNEIDRESCISLLTLGADKKIFYSDFEDSFIFSSRLEELLIDEKVKKNEIDRESCISLLTLGFMLEDRTLLKQVKKLDAGSYIKVKKNKMAIYSYFKFNNEELHYDSIDTIISKMDELFCQAVKLQFEKDCEYNYKHIASLSGGLDSRMVNIVAANLGYNDILNYTFSQTGYMDATIAATIAADLKHEFIFKSLDDANFLYEIDKIANISFGSSIYYGIAHSHNCIEKLNISGYGMIHTGQLGDVIVGAFNKTKQIDLDFKSYSYSKRYIDKLEQISLGNYANDELFKVYNRGINFALNGNFAFQEFTESLSPFCNVDFMQYCLNIPVEIRSEHALYYKWIMKKYPEAAKYKYESINSKITTPQLVIKSKTFIRKIVNKILKILKLPNLFGYNSKNGMNPFDYWYRNNTTFNQFINDYYKQNYHFLELLDDEVSNMAMDLFEKGILVEKMQVLTLLSTLKLKGKYDE</sequence>
<organism evidence="6 7">
    <name type="scientific">Enterococcus rotai</name>
    <dbReference type="NCBI Taxonomy" id="118060"/>
    <lineage>
        <taxon>Bacteria</taxon>
        <taxon>Bacillati</taxon>
        <taxon>Bacillota</taxon>
        <taxon>Bacilli</taxon>
        <taxon>Lactobacillales</taxon>
        <taxon>Enterococcaceae</taxon>
        <taxon>Enterococcus</taxon>
    </lineage>
</organism>
<dbReference type="InterPro" id="IPR029055">
    <property type="entry name" value="Ntn_hydrolases_N"/>
</dbReference>
<keyword evidence="3" id="KW-0028">Amino-acid biosynthesis</keyword>
<dbReference type="PANTHER" id="PTHR43284:SF1">
    <property type="entry name" value="ASPARAGINE SYNTHETASE"/>
    <property type="match status" value="1"/>
</dbReference>
<dbReference type="KEGG" id="erx:ATZ35_01570"/>
<protein>
    <recommendedName>
        <fullName evidence="2">asparagine synthase (glutamine-hydrolyzing)</fullName>
        <ecNumber evidence="2">6.3.5.4</ecNumber>
    </recommendedName>
</protein>
<dbReference type="InterPro" id="IPR014729">
    <property type="entry name" value="Rossmann-like_a/b/a_fold"/>
</dbReference>
<dbReference type="STRING" id="118060.ATZ35_01570"/>
<dbReference type="PROSITE" id="PS51278">
    <property type="entry name" value="GATASE_TYPE_2"/>
    <property type="match status" value="1"/>
</dbReference>
<dbReference type="InterPro" id="IPR017932">
    <property type="entry name" value="GATase_2_dom"/>
</dbReference>
<dbReference type="SUPFAM" id="SSF56235">
    <property type="entry name" value="N-terminal nucleophile aminohydrolases (Ntn hydrolases)"/>
    <property type="match status" value="1"/>
</dbReference>
<gene>
    <name evidence="6" type="ORF">ATZ35_01570</name>
</gene>
<keyword evidence="7" id="KW-1185">Reference proteome</keyword>
<evidence type="ECO:0000256" key="2">
    <source>
        <dbReference type="ARBA" id="ARBA00012737"/>
    </source>
</evidence>
<dbReference type="EC" id="6.3.5.4" evidence="2"/>
<evidence type="ECO:0000256" key="3">
    <source>
        <dbReference type="ARBA" id="ARBA00022888"/>
    </source>
</evidence>
<dbReference type="SUPFAM" id="SSF52402">
    <property type="entry name" value="Adenine nucleotide alpha hydrolases-like"/>
    <property type="match status" value="1"/>
</dbReference>
<comment type="catalytic activity">
    <reaction evidence="4">
        <text>L-aspartate + L-glutamine + ATP + H2O = L-asparagine + L-glutamate + AMP + diphosphate + H(+)</text>
        <dbReference type="Rhea" id="RHEA:12228"/>
        <dbReference type="ChEBI" id="CHEBI:15377"/>
        <dbReference type="ChEBI" id="CHEBI:15378"/>
        <dbReference type="ChEBI" id="CHEBI:29985"/>
        <dbReference type="ChEBI" id="CHEBI:29991"/>
        <dbReference type="ChEBI" id="CHEBI:30616"/>
        <dbReference type="ChEBI" id="CHEBI:33019"/>
        <dbReference type="ChEBI" id="CHEBI:58048"/>
        <dbReference type="ChEBI" id="CHEBI:58359"/>
        <dbReference type="ChEBI" id="CHEBI:456215"/>
        <dbReference type="EC" id="6.3.5.4"/>
    </reaction>
</comment>
<feature type="domain" description="Glutamine amidotransferase type-2" evidence="5">
    <location>
        <begin position="1"/>
        <end position="240"/>
    </location>
</feature>
<dbReference type="PANTHER" id="PTHR43284">
    <property type="entry name" value="ASPARAGINE SYNTHETASE (GLUTAMINE-HYDROLYZING)"/>
    <property type="match status" value="1"/>
</dbReference>